<keyword evidence="1" id="KW-0378">Hydrolase</keyword>
<protein>
    <submittedName>
        <fullName evidence="4">Trypsin family protein</fullName>
    </submittedName>
</protein>
<dbReference type="PROSITE" id="PS00672">
    <property type="entry name" value="V8_HIS"/>
    <property type="match status" value="1"/>
</dbReference>
<dbReference type="KEGG" id="aamy:GFC30_3147"/>
<dbReference type="PANTHER" id="PTHR22939">
    <property type="entry name" value="SERINE PROTEASE FAMILY S1C HTRA-RELATED"/>
    <property type="match status" value="1"/>
</dbReference>
<dbReference type="EMBL" id="CP015439">
    <property type="protein sequence ID" value="ANB62318.1"/>
    <property type="molecule type" value="Genomic_DNA"/>
</dbReference>
<evidence type="ECO:0000313" key="4">
    <source>
        <dbReference type="EMBL" id="ANB62318.1"/>
    </source>
</evidence>
<dbReference type="SUPFAM" id="SSF50494">
    <property type="entry name" value="Trypsin-like serine proteases"/>
    <property type="match status" value="1"/>
</dbReference>
<dbReference type="Proteomes" id="UP000076865">
    <property type="component" value="Plasmid pDSM15939_1"/>
</dbReference>
<evidence type="ECO:0000256" key="2">
    <source>
        <dbReference type="SAM" id="MobiDB-lite"/>
    </source>
</evidence>
<dbReference type="PANTHER" id="PTHR22939:SF129">
    <property type="entry name" value="SERINE PROTEASE HTRA2, MITOCHONDRIAL"/>
    <property type="match status" value="1"/>
</dbReference>
<feature type="compositionally biased region" description="Low complexity" evidence="2">
    <location>
        <begin position="454"/>
        <end position="469"/>
    </location>
</feature>
<dbReference type="InterPro" id="IPR041378">
    <property type="entry name" value="S-layer_SbsC_C"/>
</dbReference>
<dbReference type="AlphaFoldDB" id="A0A160F6T8"/>
<dbReference type="InterPro" id="IPR028301">
    <property type="entry name" value="V8_his_AS"/>
</dbReference>
<dbReference type="GO" id="GO:0006508">
    <property type="term" value="P:proteolysis"/>
    <property type="evidence" value="ECO:0007669"/>
    <property type="project" value="InterPro"/>
</dbReference>
<gene>
    <name evidence="4" type="ORF">GFC30_3147</name>
</gene>
<dbReference type="SUPFAM" id="SSF50969">
    <property type="entry name" value="YVTN repeat-like/Quinoprotein amine dehydrogenase"/>
    <property type="match status" value="1"/>
</dbReference>
<keyword evidence="1" id="KW-0720">Serine protease</keyword>
<feature type="domain" description="SbsC C-terminal" evidence="3">
    <location>
        <begin position="34"/>
        <end position="164"/>
    </location>
</feature>
<dbReference type="InterPro" id="IPR009003">
    <property type="entry name" value="Peptidase_S1_PA"/>
</dbReference>
<dbReference type="Pfam" id="PF13365">
    <property type="entry name" value="Trypsin_2"/>
    <property type="match status" value="1"/>
</dbReference>
<dbReference type="Pfam" id="PF18058">
    <property type="entry name" value="SbsC_C"/>
    <property type="match status" value="1"/>
</dbReference>
<geneLocation type="plasmid" evidence="5">
    <name>pdsm15939_1</name>
</geneLocation>
<evidence type="ECO:0000259" key="3">
    <source>
        <dbReference type="Pfam" id="PF18058"/>
    </source>
</evidence>
<evidence type="ECO:0000256" key="1">
    <source>
        <dbReference type="ARBA" id="ARBA00022825"/>
    </source>
</evidence>
<sequence>MLFAFFIGQVPATAKGTNADALVQQAETYSEQLKRYIYFEYAKKIAAAPPQLLSNTTKTIQQAKAAAAKTKGTKRAKLLARLKAVDTMYSRAVAYNNAVRTGTSLKDKTNRLLASFKQNPASDQTEAMYTAVQSELKKFASAYQQVYGSPTRTALYRTYHAPAEQAINQTKTAYVLKTEFNKLRQMIRYSKNEATIFNQIDKFEAHLMSVKTNRSLFTAFSNSYEDVLKAQGTSQGISTLILKKIIAQEKSVLFLEMFNEANEPIAQASGFVVGKSTILTNFHVVQGAAKIVAYDENGNEIPIRGVVQYDETTDLALLATQTDLALPALKIGDTSLLEKGDPIVTISSPEGLMNTVSTGIISNLHLMEDEAGNEVRLIQITAPITHGSSGGALFNEFGHVIGVTSSGFDVGNINFAVDIVHAAHWISFYKEKTAASLTVIPYRLLPAPQNESAPSSETGSTIPTTGTTVTPPPTMPVSTSKLYLDFQAVETVFHPTKPILYALDGNKNVVEVNLETKTAKKISLPLAPERLYFANNELYVTLPKNQHSSTWWEDQQEGAFAIIDAETFSLKAVVDIPLDPWDIVADDRYIYISSGSGQWTYLKVYSRQTLLEVARVYGIYQQSFLAMHPDGGKVYAITTGLSPRDVETYVFNDGKMISHYDSPYHGDYNLNTNMAISPDGQFLFNGSGVIFQAAAVQKFDMTYVTTLYNSYQHIAFYLPKNVFYTSKGKTIDVYDYTTFQRIKSYPWNQELQRLYVQNDQLITLSKEGARYVVQTYSLNEQGMLIY</sequence>
<evidence type="ECO:0000313" key="5">
    <source>
        <dbReference type="Proteomes" id="UP000076865"/>
    </source>
</evidence>
<dbReference type="Gene3D" id="2.130.10.10">
    <property type="entry name" value="YVTN repeat-like/Quinoprotein amine dehydrogenase"/>
    <property type="match status" value="1"/>
</dbReference>
<keyword evidence="4" id="KW-0614">Plasmid</keyword>
<organism evidence="4 5">
    <name type="scientific">Anoxybacteroides amylolyticum</name>
    <dbReference type="NCBI Taxonomy" id="294699"/>
    <lineage>
        <taxon>Bacteria</taxon>
        <taxon>Bacillati</taxon>
        <taxon>Bacillota</taxon>
        <taxon>Bacilli</taxon>
        <taxon>Bacillales</taxon>
        <taxon>Anoxybacillaceae</taxon>
        <taxon>Anoxybacteroides</taxon>
    </lineage>
</organism>
<dbReference type="Gene3D" id="1.20.58.780">
    <property type="match status" value="1"/>
</dbReference>
<dbReference type="InterPro" id="IPR001940">
    <property type="entry name" value="Peptidase_S1C"/>
</dbReference>
<name>A0A160F6T8_9BACL</name>
<dbReference type="InterPro" id="IPR011044">
    <property type="entry name" value="Quino_amine_DH_bsu"/>
</dbReference>
<reference evidence="4 5" key="1">
    <citation type="journal article" date="2006" name="Syst. Appl. Microbiol.">
        <title>Anoxybacillus amylolyticus sp. nov., a thermophilic amylase producing bacterium isolated from Mount Rittmann (Antarctica).</title>
        <authorList>
            <person name="Poli A."/>
            <person name="Esposito E."/>
            <person name="Lama L."/>
            <person name="Orlando P."/>
            <person name="Nicolaus G."/>
            <person name="de Appolonia F."/>
            <person name="Gambacorta A."/>
            <person name="Nicolaus B."/>
        </authorList>
    </citation>
    <scope>NUCLEOTIDE SEQUENCE [LARGE SCALE GENOMIC DNA]</scope>
    <source>
        <strain evidence="4 5">DSM 15939</strain>
        <plasmid evidence="5">Plasmid pdsm15939_1</plasmid>
    </source>
</reference>
<feature type="region of interest" description="Disordered" evidence="2">
    <location>
        <begin position="448"/>
        <end position="474"/>
    </location>
</feature>
<keyword evidence="1" id="KW-0645">Protease</keyword>
<keyword evidence="5" id="KW-1185">Reference proteome</keyword>
<dbReference type="InterPro" id="IPR015943">
    <property type="entry name" value="WD40/YVTN_repeat-like_dom_sf"/>
</dbReference>
<proteinExistence type="predicted"/>
<accession>A0A160F6T8</accession>
<dbReference type="GO" id="GO:0004252">
    <property type="term" value="F:serine-type endopeptidase activity"/>
    <property type="evidence" value="ECO:0007669"/>
    <property type="project" value="InterPro"/>
</dbReference>
<dbReference type="Gene3D" id="2.40.10.120">
    <property type="match status" value="1"/>
</dbReference>
<dbReference type="PRINTS" id="PR00834">
    <property type="entry name" value="PROTEASES2C"/>
</dbReference>
<dbReference type="PATRIC" id="fig|294699.3.peg.3252"/>